<dbReference type="InterPro" id="IPR033555">
    <property type="entry name" value="TFPT"/>
</dbReference>
<dbReference type="Pfam" id="PF24245">
    <property type="entry name" value="INO80F"/>
    <property type="match status" value="1"/>
</dbReference>
<keyword evidence="2" id="KW-0539">Nucleus</keyword>
<dbReference type="PANTHER" id="PTHR35084">
    <property type="entry name" value="TCF3 FUSION PARTNER"/>
    <property type="match status" value="1"/>
</dbReference>
<feature type="region of interest" description="Disordered" evidence="3">
    <location>
        <begin position="112"/>
        <end position="212"/>
    </location>
</feature>
<comment type="subcellular location">
    <subcellularLocation>
        <location evidence="1">Nucleus</location>
    </subcellularLocation>
</comment>
<accession>A0ABM1C1R9</accession>
<evidence type="ECO:0000259" key="4">
    <source>
        <dbReference type="Pfam" id="PF24245"/>
    </source>
</evidence>
<gene>
    <name evidence="6" type="primary">LOC106476619</name>
</gene>
<name>A0ABM1C1R9_LIMPO</name>
<evidence type="ECO:0000313" key="6">
    <source>
        <dbReference type="RefSeq" id="XP_013792717.2"/>
    </source>
</evidence>
<keyword evidence="5" id="KW-1185">Reference proteome</keyword>
<feature type="compositionally biased region" description="Low complexity" evidence="3">
    <location>
        <begin position="180"/>
        <end position="190"/>
    </location>
</feature>
<evidence type="ECO:0000313" key="5">
    <source>
        <dbReference type="Proteomes" id="UP000694941"/>
    </source>
</evidence>
<dbReference type="GeneID" id="106476619"/>
<reference evidence="6" key="1">
    <citation type="submission" date="2025-08" db="UniProtKB">
        <authorList>
            <consortium name="RefSeq"/>
        </authorList>
    </citation>
    <scope>IDENTIFICATION</scope>
    <source>
        <tissue evidence="6">Muscle</tissue>
    </source>
</reference>
<evidence type="ECO:0000256" key="2">
    <source>
        <dbReference type="ARBA" id="ARBA00023242"/>
    </source>
</evidence>
<protein>
    <submittedName>
        <fullName evidence="6">Uncharacterized protein LOC106476619</fullName>
    </submittedName>
</protein>
<evidence type="ECO:0000256" key="1">
    <source>
        <dbReference type="ARBA" id="ARBA00004123"/>
    </source>
</evidence>
<dbReference type="RefSeq" id="XP_013792717.2">
    <property type="nucleotide sequence ID" value="XM_013937263.2"/>
</dbReference>
<dbReference type="InterPro" id="IPR056513">
    <property type="entry name" value="INO80F"/>
</dbReference>
<evidence type="ECO:0000256" key="3">
    <source>
        <dbReference type="SAM" id="MobiDB-lite"/>
    </source>
</evidence>
<dbReference type="Proteomes" id="UP000694941">
    <property type="component" value="Unplaced"/>
</dbReference>
<feature type="compositionally biased region" description="Low complexity" evidence="3">
    <location>
        <begin position="134"/>
        <end position="166"/>
    </location>
</feature>
<feature type="compositionally biased region" description="Low complexity" evidence="3">
    <location>
        <begin position="116"/>
        <end position="127"/>
    </location>
</feature>
<sequence length="259" mass="28963">MATVSDVSLTSEILVKQDENKIPPEDIDGIHNIPEKKYKKEQDVDPYEKKYYVLLRRCESVQQSNERIVNRIRHVKQLLRHFRRDRRCLLQRLDQLGDDYRSAALELMMEDSHLDSSPAPSVTSSSTDNFSGLPTESPRTITTTSTSTPTSRAPPKQTCPPSSSSSSKKRVRPDKDSSSSKKVQVASSSSLEQTSTTKKAMNPLTLSGPELKTSNSLAGTFVPVKKVDFGSLGFFSLLFINQNASNIYCLMFCSQYAEK</sequence>
<organism evidence="5 6">
    <name type="scientific">Limulus polyphemus</name>
    <name type="common">Atlantic horseshoe crab</name>
    <dbReference type="NCBI Taxonomy" id="6850"/>
    <lineage>
        <taxon>Eukaryota</taxon>
        <taxon>Metazoa</taxon>
        <taxon>Ecdysozoa</taxon>
        <taxon>Arthropoda</taxon>
        <taxon>Chelicerata</taxon>
        <taxon>Merostomata</taxon>
        <taxon>Xiphosura</taxon>
        <taxon>Limulidae</taxon>
        <taxon>Limulus</taxon>
    </lineage>
</organism>
<dbReference type="PANTHER" id="PTHR35084:SF1">
    <property type="entry name" value="TCF3 FUSION PARTNER"/>
    <property type="match status" value="1"/>
</dbReference>
<proteinExistence type="predicted"/>
<feature type="domain" description="INO80 complex subunit F" evidence="4">
    <location>
        <begin position="47"/>
        <end position="93"/>
    </location>
</feature>